<dbReference type="CDD" id="cd00182">
    <property type="entry name" value="T-box"/>
    <property type="match status" value="1"/>
</dbReference>
<dbReference type="CTD" id="8583332"/>
<keyword evidence="4 14" id="KW-0812">Transmembrane</keyword>
<dbReference type="PANTHER" id="PTHR48041:SF131">
    <property type="entry name" value="ABC TRANSPORTER DOMAIN-CONTAINING PROTEIN"/>
    <property type="match status" value="1"/>
</dbReference>
<dbReference type="GO" id="GO:0055085">
    <property type="term" value="P:transmembrane transport"/>
    <property type="evidence" value="ECO:0000318"/>
    <property type="project" value="GO_Central"/>
</dbReference>
<sequence>MDGLDKRETVGEKIDGEKGDEYVTVAKTMQVVIVDEEKYREFEPINEMIVNRSGAKLQPEPKFVISGLVDDEEYLMKLRIELVDESRYTFRRNQWVPVSVCVKNAFYSKMGVAESRKESGATWHSRIVQFDKMRISREFGAMKRNMAYLEPGHKYIPILSIVNVSTGVSIDYRFDLLQFIAVKSYQSIPVRHAKKANLVCPLLPSSPIEEEKPASLLSLKLLPQESQQQVVQWQPAYSYGGYGMTEIPYHPPPQNAYPFDYFVPYPQLQYPIQHAIQYPVPFTPIQYAPIKRQMIQQLIQEEQQEEVEIDENEDVYIPEYGWNPILVPGCKTEHIYEIGHHLLGFHHDIWAPQDMELENLYYRTEQVTTKAGRVLLNGVSGCAVPGEVIALMGASGAGKTTLLNTLLQRNLKGLEVEGEILVNGQNIGKGVTSVSAYVQQEDLFMGTLTVKEHLDIQAKLRLPPGTSSSERTKRVEEVMKEMLLEKPKNSRIGIPGIKKGISGGEMKRLAFATEMINNPPIIFCDEPTTGLDSHMSLQVVKTLEAMAMEKGKTIICTIHQPSSEVFEIFDKVVFLAQGRIAFHGAIDEAIHHFSACGYQVPDHTNPADYFIDTLAIRPSEAETCKKRCQELCDKFEKSIYHERLLKLMTQTEDVRAMTPHHSASYFVLLAALFHRYMLDNIRNPAIMKAKLIQKLFMGLFIGLLFYGLDVDQDGLAGYKGALFYYISELTYSTIFGIQAFMPADYPPLVREYDDRIYPISAYYIAKILSFLPIFTVDGIVLVLASYFFVGFPINFVTFIRQLITCMIIEWNVAALGIAVCATAPSYAIAVTVTGPLLTVFSLTGGLFTNVTEMHAWISWVQYLSWFRYGYESLVVNQFEHEKFSNITCQAMDPHGIKQSIPASLCEESGQTVVKNFSFDPGNLYTNWIAMIYLTFVIYIVGYVGLVRRVIANR</sequence>
<dbReference type="InterPro" id="IPR013525">
    <property type="entry name" value="ABC2_TM"/>
</dbReference>
<evidence type="ECO:0000256" key="5">
    <source>
        <dbReference type="ARBA" id="ARBA00022741"/>
    </source>
</evidence>
<dbReference type="PANTHER" id="PTHR48041">
    <property type="entry name" value="ABC TRANSPORTER G FAMILY MEMBER 28"/>
    <property type="match status" value="1"/>
</dbReference>
<dbReference type="GeneID" id="8583332"/>
<comment type="similarity">
    <text evidence="2">Belongs to the ABC transporter superfamily. ABCG family. Eye pigment precursor importer (TC 3.A.1.204) subfamily.</text>
</comment>
<evidence type="ECO:0000313" key="18">
    <source>
        <dbReference type="Proteomes" id="UP000008549"/>
    </source>
</evidence>
<reference evidence="17 18" key="2">
    <citation type="journal article" date="2011" name="PLoS Genet.">
        <title>Caenorhabditis briggsae recombinant inbred line genotypes reveal inter-strain incompatibility and the evolution of recombination.</title>
        <authorList>
            <person name="Ross J.A."/>
            <person name="Koboldt D.C."/>
            <person name="Staisch J.E."/>
            <person name="Chamberlin H.M."/>
            <person name="Gupta B.P."/>
            <person name="Miller R.D."/>
            <person name="Baird S.E."/>
            <person name="Haag E.S."/>
        </authorList>
    </citation>
    <scope>NUCLEOTIDE SEQUENCE [LARGE SCALE GENOMIC DNA]</scope>
    <source>
        <strain evidence="17 18">AF16</strain>
    </source>
</reference>
<feature type="transmembrane region" description="Helical" evidence="14">
    <location>
        <begin position="924"/>
        <end position="945"/>
    </location>
</feature>
<dbReference type="InterPro" id="IPR003439">
    <property type="entry name" value="ABC_transporter-like_ATP-bd"/>
</dbReference>
<accession>A8XH94</accession>
<keyword evidence="11" id="KW-0804">Transcription</keyword>
<evidence type="ECO:0000256" key="1">
    <source>
        <dbReference type="ARBA" id="ARBA00004141"/>
    </source>
</evidence>
<dbReference type="GO" id="GO:0005886">
    <property type="term" value="C:plasma membrane"/>
    <property type="evidence" value="ECO:0000318"/>
    <property type="project" value="GO_Central"/>
</dbReference>
<dbReference type="InParanoid" id="A8XH94"/>
<keyword evidence="8" id="KW-0805">Transcription regulation</keyword>
<dbReference type="InterPro" id="IPR008967">
    <property type="entry name" value="p53-like_TF_DNA-bd_sf"/>
</dbReference>
<evidence type="ECO:0000313" key="17">
    <source>
        <dbReference type="EMBL" id="CAP32018.1"/>
    </source>
</evidence>
<dbReference type="InterPro" id="IPR017871">
    <property type="entry name" value="ABC_transporter-like_CS"/>
</dbReference>
<dbReference type="SMR" id="A8XH94"/>
<dbReference type="RefSeq" id="XP_002641340.1">
    <property type="nucleotide sequence ID" value="XM_002641294.1"/>
</dbReference>
<dbReference type="CDD" id="cd03213">
    <property type="entry name" value="ABCG_EPDR"/>
    <property type="match status" value="1"/>
</dbReference>
<dbReference type="GO" id="GO:0045893">
    <property type="term" value="P:positive regulation of DNA-templated transcription"/>
    <property type="evidence" value="ECO:0007669"/>
    <property type="project" value="InterPro"/>
</dbReference>
<evidence type="ECO:0000313" key="19">
    <source>
        <dbReference type="WormBase" id="CBG13191"/>
    </source>
</evidence>
<dbReference type="InterPro" id="IPR003593">
    <property type="entry name" value="AAA+_ATPase"/>
</dbReference>
<evidence type="ECO:0000256" key="4">
    <source>
        <dbReference type="ARBA" id="ARBA00022692"/>
    </source>
</evidence>
<dbReference type="SUPFAM" id="SSF52540">
    <property type="entry name" value="P-loop containing nucleoside triphosphate hydrolases"/>
    <property type="match status" value="1"/>
</dbReference>
<evidence type="ECO:0000256" key="9">
    <source>
        <dbReference type="ARBA" id="ARBA00023125"/>
    </source>
</evidence>
<dbReference type="eggNOG" id="KOG0061">
    <property type="taxonomic scope" value="Eukaryota"/>
</dbReference>
<dbReference type="Pfam" id="PF00907">
    <property type="entry name" value="T-box"/>
    <property type="match status" value="1"/>
</dbReference>
<dbReference type="PROSITE" id="PS50252">
    <property type="entry name" value="TBOX_3"/>
    <property type="match status" value="1"/>
</dbReference>
<keyword evidence="18" id="KW-1185">Reference proteome</keyword>
<feature type="domain" description="ABC transporter" evidence="16">
    <location>
        <begin position="355"/>
        <end position="602"/>
    </location>
</feature>
<protein>
    <submittedName>
        <fullName evidence="17">Protein CBR-WHT-8</fullName>
    </submittedName>
</protein>
<dbReference type="eggNOG" id="KOG3585">
    <property type="taxonomic scope" value="Eukaryota"/>
</dbReference>
<dbReference type="InterPro" id="IPR043926">
    <property type="entry name" value="ABCG_dom"/>
</dbReference>
<dbReference type="GO" id="GO:0016887">
    <property type="term" value="F:ATP hydrolysis activity"/>
    <property type="evidence" value="ECO:0007669"/>
    <property type="project" value="InterPro"/>
</dbReference>
<feature type="transmembrane region" description="Helical" evidence="14">
    <location>
        <begin position="691"/>
        <end position="708"/>
    </location>
</feature>
<evidence type="ECO:0000256" key="10">
    <source>
        <dbReference type="ARBA" id="ARBA00023136"/>
    </source>
</evidence>
<dbReference type="GO" id="GO:0003677">
    <property type="term" value="F:DNA binding"/>
    <property type="evidence" value="ECO:0007669"/>
    <property type="project" value="UniProtKB-UniRule"/>
</dbReference>
<evidence type="ECO:0000256" key="13">
    <source>
        <dbReference type="PROSITE-ProRule" id="PRU00201"/>
    </source>
</evidence>
<evidence type="ECO:0000256" key="14">
    <source>
        <dbReference type="SAM" id="Phobius"/>
    </source>
</evidence>
<keyword evidence="6" id="KW-0067">ATP-binding</keyword>
<dbReference type="Pfam" id="PF01061">
    <property type="entry name" value="ABC2_membrane"/>
    <property type="match status" value="1"/>
</dbReference>
<keyword evidence="10 14" id="KW-0472">Membrane</keyword>
<proteinExistence type="inferred from homology"/>
<evidence type="ECO:0000256" key="12">
    <source>
        <dbReference type="ARBA" id="ARBA00023242"/>
    </source>
</evidence>
<dbReference type="GO" id="GO:0003700">
    <property type="term" value="F:DNA-binding transcription factor activity"/>
    <property type="evidence" value="ECO:0007669"/>
    <property type="project" value="InterPro"/>
</dbReference>
<dbReference type="KEGG" id="cbr:CBG_13191"/>
<dbReference type="SMART" id="SM00382">
    <property type="entry name" value="AAA"/>
    <property type="match status" value="1"/>
</dbReference>
<feature type="transmembrane region" description="Helical" evidence="14">
    <location>
        <begin position="762"/>
        <end position="789"/>
    </location>
</feature>
<dbReference type="FunFam" id="2.60.40.820:FF:000039">
    <property type="entry name" value="Protein CBR-WHT-8"/>
    <property type="match status" value="1"/>
</dbReference>
<feature type="domain" description="T-box" evidence="15">
    <location>
        <begin position="33"/>
        <end position="194"/>
    </location>
</feature>
<gene>
    <name evidence="19" type="primary">wht-8</name>
    <name evidence="17" type="synonym">Cbr-wht-8</name>
    <name evidence="19" type="ORF">CBG13191</name>
    <name evidence="17" type="ORF">CBG_13191</name>
</gene>
<dbReference type="FunCoup" id="A8XH94">
    <property type="interactions" value="75"/>
</dbReference>
<evidence type="ECO:0000256" key="7">
    <source>
        <dbReference type="ARBA" id="ARBA00022989"/>
    </source>
</evidence>
<dbReference type="GO" id="GO:0005524">
    <property type="term" value="F:ATP binding"/>
    <property type="evidence" value="ECO:0007669"/>
    <property type="project" value="UniProtKB-KW"/>
</dbReference>
<dbReference type="PROSITE" id="PS00211">
    <property type="entry name" value="ABC_TRANSPORTER_1"/>
    <property type="match status" value="1"/>
</dbReference>
<keyword evidence="5" id="KW-0547">Nucleotide-binding</keyword>
<dbReference type="PROSITE" id="PS50893">
    <property type="entry name" value="ABC_TRANSPORTER_2"/>
    <property type="match status" value="1"/>
</dbReference>
<dbReference type="GO" id="GO:0042626">
    <property type="term" value="F:ATPase-coupled transmembrane transporter activity"/>
    <property type="evidence" value="ECO:0000318"/>
    <property type="project" value="GO_Central"/>
</dbReference>
<evidence type="ECO:0000256" key="11">
    <source>
        <dbReference type="ARBA" id="ARBA00023163"/>
    </source>
</evidence>
<dbReference type="Gene3D" id="2.60.40.820">
    <property type="entry name" value="Transcription factor, T-box"/>
    <property type="match status" value="1"/>
</dbReference>
<dbReference type="PRINTS" id="PR00937">
    <property type="entry name" value="TBOX"/>
</dbReference>
<dbReference type="STRING" id="6238.A8XH94"/>
<dbReference type="InterPro" id="IPR027417">
    <property type="entry name" value="P-loop_NTPase"/>
</dbReference>
<evidence type="ECO:0000256" key="3">
    <source>
        <dbReference type="ARBA" id="ARBA00022448"/>
    </source>
</evidence>
<reference evidence="17 18" key="1">
    <citation type="journal article" date="2003" name="PLoS Biol.">
        <title>The genome sequence of Caenorhabditis briggsae: a platform for comparative genomics.</title>
        <authorList>
            <person name="Stein L.D."/>
            <person name="Bao Z."/>
            <person name="Blasiar D."/>
            <person name="Blumenthal T."/>
            <person name="Brent M.R."/>
            <person name="Chen N."/>
            <person name="Chinwalla A."/>
            <person name="Clarke L."/>
            <person name="Clee C."/>
            <person name="Coghlan A."/>
            <person name="Coulson A."/>
            <person name="D'Eustachio P."/>
            <person name="Fitch D.H."/>
            <person name="Fulton L.A."/>
            <person name="Fulton R.E."/>
            <person name="Griffiths-Jones S."/>
            <person name="Harris T.W."/>
            <person name="Hillier L.W."/>
            <person name="Kamath R."/>
            <person name="Kuwabara P.E."/>
            <person name="Mardis E.R."/>
            <person name="Marra M.A."/>
            <person name="Miner T.L."/>
            <person name="Minx P."/>
            <person name="Mullikin J.C."/>
            <person name="Plumb R.W."/>
            <person name="Rogers J."/>
            <person name="Schein J.E."/>
            <person name="Sohrmann M."/>
            <person name="Spieth J."/>
            <person name="Stajich J.E."/>
            <person name="Wei C."/>
            <person name="Willey D."/>
            <person name="Wilson R.K."/>
            <person name="Durbin R."/>
            <person name="Waterston R.H."/>
        </authorList>
    </citation>
    <scope>NUCLEOTIDE SEQUENCE [LARGE SCALE GENOMIC DNA]</scope>
    <source>
        <strain evidence="17 18">AF16</strain>
    </source>
</reference>
<evidence type="ECO:0000256" key="8">
    <source>
        <dbReference type="ARBA" id="ARBA00023015"/>
    </source>
</evidence>
<dbReference type="OMA" id="WIAMIYL"/>
<dbReference type="InterPro" id="IPR036960">
    <property type="entry name" value="T-box_sf"/>
</dbReference>
<evidence type="ECO:0000256" key="2">
    <source>
        <dbReference type="ARBA" id="ARBA00005814"/>
    </source>
</evidence>
<dbReference type="Pfam" id="PF00005">
    <property type="entry name" value="ABC_tran"/>
    <property type="match status" value="1"/>
</dbReference>
<dbReference type="InterPro" id="IPR050352">
    <property type="entry name" value="ABCG_transporters"/>
</dbReference>
<dbReference type="EMBL" id="HE601226">
    <property type="protein sequence ID" value="CAP32018.1"/>
    <property type="molecule type" value="Genomic_DNA"/>
</dbReference>
<keyword evidence="3" id="KW-0813">Transport</keyword>
<dbReference type="GO" id="GO:0005634">
    <property type="term" value="C:nucleus"/>
    <property type="evidence" value="ECO:0007669"/>
    <property type="project" value="UniProtKB-SubCell"/>
</dbReference>
<keyword evidence="12 13" id="KW-0539">Nucleus</keyword>
<dbReference type="Proteomes" id="UP000008549">
    <property type="component" value="Unassembled WGS sequence"/>
</dbReference>
<dbReference type="FunFam" id="3.40.50.300:FF:003483">
    <property type="entry name" value="WHiTe (Drosophila) related ABC transporter"/>
    <property type="match status" value="1"/>
</dbReference>
<name>A8XH94_CAEBR</name>
<dbReference type="InterPro" id="IPR046360">
    <property type="entry name" value="T-box_DNA-bd"/>
</dbReference>
<evidence type="ECO:0000256" key="6">
    <source>
        <dbReference type="ARBA" id="ARBA00022840"/>
    </source>
</evidence>
<comment type="caution">
    <text evidence="13">Lacks conserved residue(s) required for the propagation of feature annotation.</text>
</comment>
<keyword evidence="9 13" id="KW-0238">DNA-binding</keyword>
<feature type="transmembrane region" description="Helical" evidence="14">
    <location>
        <begin position="720"/>
        <end position="741"/>
    </location>
</feature>
<dbReference type="GO" id="GO:0140359">
    <property type="term" value="F:ABC-type transporter activity"/>
    <property type="evidence" value="ECO:0007669"/>
    <property type="project" value="InterPro"/>
</dbReference>
<evidence type="ECO:0000259" key="16">
    <source>
        <dbReference type="PROSITE" id="PS50893"/>
    </source>
</evidence>
<keyword evidence="7 14" id="KW-1133">Transmembrane helix</keyword>
<evidence type="ECO:0000259" key="15">
    <source>
        <dbReference type="PROSITE" id="PS50252"/>
    </source>
</evidence>
<dbReference type="SUPFAM" id="SSF49417">
    <property type="entry name" value="p53-like transcription factors"/>
    <property type="match status" value="1"/>
</dbReference>
<dbReference type="HOGENOM" id="CLU_312439_0_0_1"/>
<dbReference type="Gene3D" id="3.40.50.300">
    <property type="entry name" value="P-loop containing nucleotide triphosphate hydrolases"/>
    <property type="match status" value="1"/>
</dbReference>
<dbReference type="AlphaFoldDB" id="A8XH94"/>
<comment type="subcellular location">
    <subcellularLocation>
        <location evidence="1">Membrane</location>
        <topology evidence="1">Multi-pass membrane protein</topology>
    </subcellularLocation>
    <subcellularLocation>
        <location evidence="13">Nucleus</location>
    </subcellularLocation>
</comment>
<organism evidence="17 18">
    <name type="scientific">Caenorhabditis briggsae</name>
    <dbReference type="NCBI Taxonomy" id="6238"/>
    <lineage>
        <taxon>Eukaryota</taxon>
        <taxon>Metazoa</taxon>
        <taxon>Ecdysozoa</taxon>
        <taxon>Nematoda</taxon>
        <taxon>Chromadorea</taxon>
        <taxon>Rhabditida</taxon>
        <taxon>Rhabditina</taxon>
        <taxon>Rhabditomorpha</taxon>
        <taxon>Rhabditoidea</taxon>
        <taxon>Rhabditidae</taxon>
        <taxon>Peloderinae</taxon>
        <taxon>Caenorhabditis</taxon>
    </lineage>
</organism>
<dbReference type="Pfam" id="PF19055">
    <property type="entry name" value="ABC2_membrane_7"/>
    <property type="match status" value="1"/>
</dbReference>
<dbReference type="WormBase" id="CBG13191">
    <property type="protein sequence ID" value="CBP43064"/>
    <property type="gene ID" value="WBGene00033988"/>
    <property type="gene designation" value="Cbr-wht-8"/>
</dbReference>
<dbReference type="SMART" id="SM00425">
    <property type="entry name" value="TBOX"/>
    <property type="match status" value="1"/>
</dbReference>